<dbReference type="InterPro" id="IPR013424">
    <property type="entry name" value="Ice-binding_C"/>
</dbReference>
<accession>A3IYM2</accession>
<keyword evidence="2" id="KW-1185">Reference proteome</keyword>
<dbReference type="InterPro" id="IPR013320">
    <property type="entry name" value="ConA-like_dom_sf"/>
</dbReference>
<comment type="caution">
    <text evidence="1">The sequence shown here is derived from an EMBL/GenBank/DDBJ whole genome shotgun (WGS) entry which is preliminary data.</text>
</comment>
<evidence type="ECO:0000313" key="1">
    <source>
        <dbReference type="EMBL" id="EAZ88408.1"/>
    </source>
</evidence>
<reference evidence="1 2" key="1">
    <citation type="submission" date="2007-03" db="EMBL/GenBank/DDBJ databases">
        <authorList>
            <person name="Stal L."/>
            <person name="Ferriera S."/>
            <person name="Johnson J."/>
            <person name="Kravitz S."/>
            <person name="Beeson K."/>
            <person name="Sutton G."/>
            <person name="Rogers Y.-H."/>
            <person name="Friedman R."/>
            <person name="Frazier M."/>
            <person name="Venter J.C."/>
        </authorList>
    </citation>
    <scope>NUCLEOTIDE SEQUENCE [LARGE SCALE GENOMIC DNA]</scope>
    <source>
        <strain evidence="1 2">CCY0110</strain>
    </source>
</reference>
<dbReference type="OrthoDB" id="436571at2"/>
<organism evidence="1 2">
    <name type="scientific">Crocosphaera chwakensis CCY0110</name>
    <dbReference type="NCBI Taxonomy" id="391612"/>
    <lineage>
        <taxon>Bacteria</taxon>
        <taxon>Bacillati</taxon>
        <taxon>Cyanobacteriota</taxon>
        <taxon>Cyanophyceae</taxon>
        <taxon>Oscillatoriophycideae</taxon>
        <taxon>Chroococcales</taxon>
        <taxon>Aphanothecaceae</taxon>
        <taxon>Crocosphaera</taxon>
        <taxon>Crocosphaera chwakensis</taxon>
    </lineage>
</organism>
<dbReference type="Gene3D" id="2.60.120.200">
    <property type="match status" value="1"/>
</dbReference>
<gene>
    <name evidence="1" type="ORF">CY0110_06399</name>
</gene>
<evidence type="ECO:0008006" key="3">
    <source>
        <dbReference type="Google" id="ProtNLM"/>
    </source>
</evidence>
<sequence>MIDNRGGGGNTWSTFTGNGVLSSGITPTVEDWTFLAVVYDENTTSLDFYVNDQVVSSNSTNFDFSNSFFLIGKNPCCPQFVTGLIDNVFVYDEALSSSEITAIRENGFGVVPEPLTILGTGTAVAFGTGFKRKLAQKKANKA</sequence>
<dbReference type="NCBIfam" id="TIGR02595">
    <property type="entry name" value="PEP_CTERM"/>
    <property type="match status" value="1"/>
</dbReference>
<dbReference type="InterPro" id="IPR026374">
    <property type="entry name" value="Cyano_PEP"/>
</dbReference>
<protein>
    <recommendedName>
        <fullName evidence="3">LamG-like jellyroll fold domain-containing protein</fullName>
    </recommendedName>
</protein>
<dbReference type="NCBIfam" id="TIGR04155">
    <property type="entry name" value="cyano_PEP"/>
    <property type="match status" value="1"/>
</dbReference>
<evidence type="ECO:0000313" key="2">
    <source>
        <dbReference type="Proteomes" id="UP000003781"/>
    </source>
</evidence>
<dbReference type="AlphaFoldDB" id="A3IYM2"/>
<dbReference type="SUPFAM" id="SSF49899">
    <property type="entry name" value="Concanavalin A-like lectins/glucanases"/>
    <property type="match status" value="1"/>
</dbReference>
<dbReference type="Pfam" id="PF13385">
    <property type="entry name" value="Laminin_G_3"/>
    <property type="match status" value="1"/>
</dbReference>
<name>A3IYM2_9CHRO</name>
<dbReference type="Proteomes" id="UP000003781">
    <property type="component" value="Unassembled WGS sequence"/>
</dbReference>
<dbReference type="EMBL" id="AAXW01000084">
    <property type="protein sequence ID" value="EAZ88408.1"/>
    <property type="molecule type" value="Genomic_DNA"/>
</dbReference>
<proteinExistence type="predicted"/>